<dbReference type="Proteomes" id="UP001580407">
    <property type="component" value="Unassembled WGS sequence"/>
</dbReference>
<protein>
    <submittedName>
        <fullName evidence="6">Helix-turn-helix domain-containing protein</fullName>
    </submittedName>
</protein>
<evidence type="ECO:0000259" key="5">
    <source>
        <dbReference type="PROSITE" id="PS01124"/>
    </source>
</evidence>
<evidence type="ECO:0000256" key="1">
    <source>
        <dbReference type="ARBA" id="ARBA00023015"/>
    </source>
</evidence>
<dbReference type="SUPFAM" id="SSF46689">
    <property type="entry name" value="Homeodomain-like"/>
    <property type="match status" value="2"/>
</dbReference>
<dbReference type="Pfam" id="PF12833">
    <property type="entry name" value="HTH_18"/>
    <property type="match status" value="1"/>
</dbReference>
<accession>A0ABV5B7C9</accession>
<dbReference type="PANTHER" id="PTHR43280:SF2">
    <property type="entry name" value="HTH-TYPE TRANSCRIPTIONAL REGULATOR EXSA"/>
    <property type="match status" value="1"/>
</dbReference>
<evidence type="ECO:0000256" key="4">
    <source>
        <dbReference type="SAM" id="MobiDB-lite"/>
    </source>
</evidence>
<dbReference type="InterPro" id="IPR037923">
    <property type="entry name" value="HTH-like"/>
</dbReference>
<reference evidence="6 7" key="1">
    <citation type="submission" date="2024-09" db="EMBL/GenBank/DDBJ databases">
        <authorList>
            <person name="Ruan L."/>
        </authorList>
    </citation>
    <scope>NUCLEOTIDE SEQUENCE [LARGE SCALE GENOMIC DNA]</scope>
    <source>
        <strain evidence="6 7">D33</strain>
    </source>
</reference>
<dbReference type="InterPro" id="IPR003313">
    <property type="entry name" value="AraC-bd"/>
</dbReference>
<dbReference type="InterPro" id="IPR009057">
    <property type="entry name" value="Homeodomain-like_sf"/>
</dbReference>
<organism evidence="6 7">
    <name type="scientific">Paenibacillus terreus</name>
    <dbReference type="NCBI Taxonomy" id="1387834"/>
    <lineage>
        <taxon>Bacteria</taxon>
        <taxon>Bacillati</taxon>
        <taxon>Bacillota</taxon>
        <taxon>Bacilli</taxon>
        <taxon>Bacillales</taxon>
        <taxon>Paenibacillaceae</taxon>
        <taxon>Paenibacillus</taxon>
    </lineage>
</organism>
<sequence length="292" mass="33952">MGDLYFENNTGTFQVSHRKALSHHMPVSHFHSTYEIYYLMSGKREIFIQDRTITISEGDVVIIAPNILHRTTNAERPKHERLIINMHERYFSPDGSHKEALQPLLERDYLIMNGSLRTKEPIETLSRAMIQEMQERGKGFELFARTLAVQLLIMCCRHFRQHDAEPLTSPSPMHERVSEIVRYINDHYMEELSLHLLADRFFISPYYLSRSFKEATGFSFVEYVNSVRIKEAKKLLESSSMKVNLIASKVGFGSVTHFGRVFKTVTGNAPLHYRRKGETRHTKNQRSNEGSE</sequence>
<dbReference type="RefSeq" id="WP_375525377.1">
    <property type="nucleotide sequence ID" value="NZ_JBHILM010000011.1"/>
</dbReference>
<dbReference type="InterPro" id="IPR014710">
    <property type="entry name" value="RmlC-like_jellyroll"/>
</dbReference>
<dbReference type="SMART" id="SM00342">
    <property type="entry name" value="HTH_ARAC"/>
    <property type="match status" value="1"/>
</dbReference>
<proteinExistence type="predicted"/>
<dbReference type="Gene3D" id="1.10.10.60">
    <property type="entry name" value="Homeodomain-like"/>
    <property type="match status" value="2"/>
</dbReference>
<dbReference type="Gene3D" id="2.60.120.10">
    <property type="entry name" value="Jelly Rolls"/>
    <property type="match status" value="1"/>
</dbReference>
<keyword evidence="2" id="KW-0238">DNA-binding</keyword>
<dbReference type="EMBL" id="JBHILM010000011">
    <property type="protein sequence ID" value="MFB5681591.1"/>
    <property type="molecule type" value="Genomic_DNA"/>
</dbReference>
<feature type="compositionally biased region" description="Basic residues" evidence="4">
    <location>
        <begin position="272"/>
        <end position="284"/>
    </location>
</feature>
<dbReference type="InterPro" id="IPR018060">
    <property type="entry name" value="HTH_AraC"/>
</dbReference>
<evidence type="ECO:0000313" key="7">
    <source>
        <dbReference type="Proteomes" id="UP001580407"/>
    </source>
</evidence>
<feature type="domain" description="HTH araC/xylS-type" evidence="5">
    <location>
        <begin position="178"/>
        <end position="276"/>
    </location>
</feature>
<name>A0ABV5B7C9_9BACL</name>
<keyword evidence="7" id="KW-1185">Reference proteome</keyword>
<gene>
    <name evidence="6" type="ORF">ACE3NQ_11770</name>
</gene>
<dbReference type="PROSITE" id="PS01124">
    <property type="entry name" value="HTH_ARAC_FAMILY_2"/>
    <property type="match status" value="1"/>
</dbReference>
<evidence type="ECO:0000313" key="6">
    <source>
        <dbReference type="EMBL" id="MFB5681591.1"/>
    </source>
</evidence>
<keyword evidence="3" id="KW-0804">Transcription</keyword>
<dbReference type="PANTHER" id="PTHR43280">
    <property type="entry name" value="ARAC-FAMILY TRANSCRIPTIONAL REGULATOR"/>
    <property type="match status" value="1"/>
</dbReference>
<evidence type="ECO:0000256" key="2">
    <source>
        <dbReference type="ARBA" id="ARBA00023125"/>
    </source>
</evidence>
<dbReference type="Pfam" id="PF02311">
    <property type="entry name" value="AraC_binding"/>
    <property type="match status" value="1"/>
</dbReference>
<dbReference type="SUPFAM" id="SSF51215">
    <property type="entry name" value="Regulatory protein AraC"/>
    <property type="match status" value="1"/>
</dbReference>
<keyword evidence="1" id="KW-0805">Transcription regulation</keyword>
<evidence type="ECO:0000256" key="3">
    <source>
        <dbReference type="ARBA" id="ARBA00023163"/>
    </source>
</evidence>
<comment type="caution">
    <text evidence="6">The sequence shown here is derived from an EMBL/GenBank/DDBJ whole genome shotgun (WGS) entry which is preliminary data.</text>
</comment>
<feature type="region of interest" description="Disordered" evidence="4">
    <location>
        <begin position="272"/>
        <end position="292"/>
    </location>
</feature>